<comment type="function">
    <text evidence="14 18">Bifunctional enzyme that catalyzes the epimerization of the S- and R-forms of NAD(P)HX and the dehydration of the S-form of NAD(P)HX at the expense of ADP, which is converted to AMP. This allows the repair of both epimers of NAD(P)HX, a damaged form of NAD(P)H that is a result of enzymatic or heat-dependent hydration.</text>
</comment>
<name>C7M310_ACIFD</name>
<evidence type="ECO:0000256" key="2">
    <source>
        <dbReference type="ARBA" id="ARBA00000909"/>
    </source>
</evidence>
<dbReference type="HAMAP" id="MF_01965">
    <property type="entry name" value="NADHX_dehydratase"/>
    <property type="match status" value="1"/>
</dbReference>
<keyword evidence="8 17" id="KW-0521">NADP</keyword>
<dbReference type="SUPFAM" id="SSF64153">
    <property type="entry name" value="YjeF N-terminal domain-like"/>
    <property type="match status" value="1"/>
</dbReference>
<dbReference type="EMBL" id="CP001631">
    <property type="protein sequence ID" value="ACU53404.1"/>
    <property type="molecule type" value="Genomic_DNA"/>
</dbReference>
<dbReference type="Proteomes" id="UP000000771">
    <property type="component" value="Chromosome"/>
</dbReference>
<evidence type="ECO:0000256" key="15">
    <source>
        <dbReference type="ARBA" id="ARBA00048238"/>
    </source>
</evidence>
<evidence type="ECO:0000259" key="20">
    <source>
        <dbReference type="PROSITE" id="PS51385"/>
    </source>
</evidence>
<dbReference type="GO" id="GO:0110051">
    <property type="term" value="P:metabolite repair"/>
    <property type="evidence" value="ECO:0007669"/>
    <property type="project" value="TreeGrafter"/>
</dbReference>
<evidence type="ECO:0000313" key="21">
    <source>
        <dbReference type="EMBL" id="ACU53404.1"/>
    </source>
</evidence>
<dbReference type="GO" id="GO:0016301">
    <property type="term" value="F:kinase activity"/>
    <property type="evidence" value="ECO:0007669"/>
    <property type="project" value="UniProtKB-KW"/>
</dbReference>
<dbReference type="eggNOG" id="COG0063">
    <property type="taxonomic scope" value="Bacteria"/>
</dbReference>
<comment type="similarity">
    <text evidence="3 18">In the N-terminal section; belongs to the NnrE/AIBP family.</text>
</comment>
<keyword evidence="9 18" id="KW-0630">Potassium</keyword>
<dbReference type="eggNOG" id="COG0062">
    <property type="taxonomic scope" value="Bacteria"/>
</dbReference>
<feature type="binding site" evidence="17">
    <location>
        <position position="410"/>
    </location>
    <ligand>
        <name>(6S)-NADPHX</name>
        <dbReference type="ChEBI" id="CHEBI:64076"/>
    </ligand>
</feature>
<dbReference type="InterPro" id="IPR036652">
    <property type="entry name" value="YjeF_N_dom_sf"/>
</dbReference>
<dbReference type="InterPro" id="IPR000631">
    <property type="entry name" value="CARKD"/>
</dbReference>
<dbReference type="Pfam" id="PF03853">
    <property type="entry name" value="YjeF_N"/>
    <property type="match status" value="2"/>
</dbReference>
<comment type="catalytic activity">
    <reaction evidence="15 17 18">
        <text>(6S)-NADHX + ADP = AMP + phosphate + NADH + H(+)</text>
        <dbReference type="Rhea" id="RHEA:32223"/>
        <dbReference type="ChEBI" id="CHEBI:15378"/>
        <dbReference type="ChEBI" id="CHEBI:43474"/>
        <dbReference type="ChEBI" id="CHEBI:57945"/>
        <dbReference type="ChEBI" id="CHEBI:64074"/>
        <dbReference type="ChEBI" id="CHEBI:456215"/>
        <dbReference type="ChEBI" id="CHEBI:456216"/>
        <dbReference type="EC" id="4.2.1.136"/>
    </reaction>
</comment>
<dbReference type="GO" id="GO:0005524">
    <property type="term" value="F:ATP binding"/>
    <property type="evidence" value="ECO:0007669"/>
    <property type="project" value="UniProtKB-UniRule"/>
</dbReference>
<comment type="subunit">
    <text evidence="17">Homotetramer.</text>
</comment>
<comment type="catalytic activity">
    <reaction evidence="16 17 18">
        <text>(6S)-NADPHX + ADP = AMP + phosphate + NADPH + H(+)</text>
        <dbReference type="Rhea" id="RHEA:32235"/>
        <dbReference type="ChEBI" id="CHEBI:15378"/>
        <dbReference type="ChEBI" id="CHEBI:43474"/>
        <dbReference type="ChEBI" id="CHEBI:57783"/>
        <dbReference type="ChEBI" id="CHEBI:64076"/>
        <dbReference type="ChEBI" id="CHEBI:456215"/>
        <dbReference type="ChEBI" id="CHEBI:456216"/>
        <dbReference type="EC" id="4.2.1.136"/>
    </reaction>
</comment>
<keyword evidence="13" id="KW-0511">Multifunctional enzyme</keyword>
<dbReference type="PROSITE" id="PS01050">
    <property type="entry name" value="YJEF_C_2"/>
    <property type="match status" value="1"/>
</dbReference>
<dbReference type="STRING" id="525909.Afer_0436"/>
<dbReference type="Gene3D" id="3.40.50.10260">
    <property type="entry name" value="YjeF N-terminal domain"/>
    <property type="match status" value="2"/>
</dbReference>
<keyword evidence="5 18" id="KW-0479">Metal-binding</keyword>
<evidence type="ECO:0000313" key="22">
    <source>
        <dbReference type="Proteomes" id="UP000000771"/>
    </source>
</evidence>
<keyword evidence="21" id="KW-0418">Kinase</keyword>
<keyword evidence="12 17" id="KW-0456">Lyase</keyword>
<dbReference type="CDD" id="cd01171">
    <property type="entry name" value="YXKO-related"/>
    <property type="match status" value="1"/>
</dbReference>
<dbReference type="GO" id="GO:0046496">
    <property type="term" value="P:nicotinamide nucleotide metabolic process"/>
    <property type="evidence" value="ECO:0007669"/>
    <property type="project" value="UniProtKB-UniRule"/>
</dbReference>
<evidence type="ECO:0000256" key="6">
    <source>
        <dbReference type="ARBA" id="ARBA00022741"/>
    </source>
</evidence>
<keyword evidence="11 18" id="KW-0413">Isomerase</keyword>
<protein>
    <recommendedName>
        <fullName evidence="17">ADP-dependent (S)-NAD(P)H-hydrate dehydratase</fullName>
        <ecNumber evidence="17">4.2.1.136</ecNumber>
    </recommendedName>
    <alternativeName>
        <fullName evidence="17">ADP-dependent NAD(P)HX dehydratase</fullName>
    </alternativeName>
</protein>
<comment type="cofactor">
    <cofactor evidence="18">
        <name>K(+)</name>
        <dbReference type="ChEBI" id="CHEBI:29103"/>
    </cofactor>
    <text evidence="18">Binds 1 potassium ion per subunit.</text>
</comment>
<evidence type="ECO:0000256" key="3">
    <source>
        <dbReference type="ARBA" id="ARBA00006001"/>
    </source>
</evidence>
<evidence type="ECO:0000256" key="18">
    <source>
        <dbReference type="PIRNR" id="PIRNR017184"/>
    </source>
</evidence>
<dbReference type="PROSITE" id="PS51385">
    <property type="entry name" value="YJEF_N"/>
    <property type="match status" value="1"/>
</dbReference>
<comment type="catalytic activity">
    <reaction evidence="1 18">
        <text>(6R)-NADHX = (6S)-NADHX</text>
        <dbReference type="Rhea" id="RHEA:32215"/>
        <dbReference type="ChEBI" id="CHEBI:64074"/>
        <dbReference type="ChEBI" id="CHEBI:64075"/>
        <dbReference type="EC" id="5.1.99.6"/>
    </reaction>
</comment>
<evidence type="ECO:0000256" key="5">
    <source>
        <dbReference type="ARBA" id="ARBA00022723"/>
    </source>
</evidence>
<comment type="similarity">
    <text evidence="17">Belongs to the NnrD/CARKD family.</text>
</comment>
<dbReference type="PANTHER" id="PTHR12592">
    <property type="entry name" value="ATP-DEPENDENT (S)-NAD(P)H-HYDRATE DEHYDRATASE FAMILY MEMBER"/>
    <property type="match status" value="1"/>
</dbReference>
<evidence type="ECO:0000256" key="9">
    <source>
        <dbReference type="ARBA" id="ARBA00022958"/>
    </source>
</evidence>
<evidence type="ECO:0000256" key="1">
    <source>
        <dbReference type="ARBA" id="ARBA00000013"/>
    </source>
</evidence>
<keyword evidence="22" id="KW-1185">Reference proteome</keyword>
<evidence type="ECO:0000256" key="16">
    <source>
        <dbReference type="ARBA" id="ARBA00049209"/>
    </source>
</evidence>
<keyword evidence="7 17" id="KW-0067">ATP-binding</keyword>
<sequence length="480" mass="48332">MQPIVRRAGVRALDERLAREGLVDATIERVGRAVARELRRSRGGLYGTRVVVIAGPGNNGRDGVATARALAGWGASVRVESLRDVVAGAATSAIGTCDLVVDAALGTGPARPLSPLGLEGVPEVVAIDIPSGIDADTGEVTGADLGGVAVVAHRTITVGALKPGLLVGEGPEHAGAIVRVLDDLVPEDVDAWLVERDDVGQVLPRPGRDAHKWRSGLFVLGGSPGMRGAPAFVARGARAVGAGIVHVLTRSEPMESVALEIAPEVVARRLVTGHVDLAVAEAERFGAAVIGPGLGDTLASANLVRRVVSGLGVPFVLDADGLTSLAGEGRLASVLAQRRAPGVITPHDGELARVAPHLGGTRIERAKGAAAEFGVVVVAKGNPTVVAAPSGETMVVAAGTARLASAGTGDVLAGVIGGLLAQGLDPLRAAWAGAWLHGTAGAQLAMRLAAPTALADAIGRLVAQMVPIPAHPGASVEARP</sequence>
<dbReference type="PROSITE" id="PS51383">
    <property type="entry name" value="YJEF_C_3"/>
    <property type="match status" value="1"/>
</dbReference>
<evidence type="ECO:0000259" key="19">
    <source>
        <dbReference type="PROSITE" id="PS51383"/>
    </source>
</evidence>
<gene>
    <name evidence="17" type="primary">nnrD</name>
    <name evidence="21" type="ordered locus">Afer_0436</name>
</gene>
<dbReference type="SUPFAM" id="SSF53613">
    <property type="entry name" value="Ribokinase-like"/>
    <property type="match status" value="1"/>
</dbReference>
<dbReference type="Pfam" id="PF01256">
    <property type="entry name" value="Carb_kinase"/>
    <property type="match status" value="1"/>
</dbReference>
<proteinExistence type="inferred from homology"/>
<dbReference type="RefSeq" id="WP_015797905.1">
    <property type="nucleotide sequence ID" value="NC_013124.1"/>
</dbReference>
<feature type="binding site" evidence="17">
    <location>
        <position position="229"/>
    </location>
    <ligand>
        <name>(6S)-NADPHX</name>
        <dbReference type="ChEBI" id="CHEBI:64076"/>
    </ligand>
</feature>
<dbReference type="PANTHER" id="PTHR12592:SF0">
    <property type="entry name" value="ATP-DEPENDENT (S)-NAD(P)H-HYDRATE DEHYDRATASE"/>
    <property type="match status" value="1"/>
</dbReference>
<feature type="binding site" evidence="17">
    <location>
        <position position="409"/>
    </location>
    <ligand>
        <name>AMP</name>
        <dbReference type="ChEBI" id="CHEBI:456215"/>
    </ligand>
</feature>
<dbReference type="KEGG" id="afo:Afer_0436"/>
<dbReference type="PIRSF" id="PIRSF017184">
    <property type="entry name" value="Nnr"/>
    <property type="match status" value="1"/>
</dbReference>
<comment type="similarity">
    <text evidence="4 18">In the C-terminal section; belongs to the NnrD/CARKD family.</text>
</comment>
<keyword evidence="21" id="KW-0808">Transferase</keyword>
<evidence type="ECO:0000256" key="17">
    <source>
        <dbReference type="HAMAP-Rule" id="MF_01965"/>
    </source>
</evidence>
<comment type="catalytic activity">
    <reaction evidence="2 18">
        <text>(6R)-NADPHX = (6S)-NADPHX</text>
        <dbReference type="Rhea" id="RHEA:32227"/>
        <dbReference type="ChEBI" id="CHEBI:64076"/>
        <dbReference type="ChEBI" id="CHEBI:64077"/>
        <dbReference type="EC" id="5.1.99.6"/>
    </reaction>
</comment>
<dbReference type="EC" id="4.2.1.136" evidence="17"/>
<dbReference type="InterPro" id="IPR004443">
    <property type="entry name" value="YjeF_N_dom"/>
</dbReference>
<evidence type="ECO:0000256" key="14">
    <source>
        <dbReference type="ARBA" id="ARBA00025153"/>
    </source>
</evidence>
<feature type="binding site" evidence="17">
    <location>
        <position position="293"/>
    </location>
    <ligand>
        <name>(6S)-NADPHX</name>
        <dbReference type="ChEBI" id="CHEBI:64076"/>
    </ligand>
</feature>
<evidence type="ECO:0000256" key="4">
    <source>
        <dbReference type="ARBA" id="ARBA00009524"/>
    </source>
</evidence>
<evidence type="ECO:0000256" key="8">
    <source>
        <dbReference type="ARBA" id="ARBA00022857"/>
    </source>
</evidence>
<evidence type="ECO:0000256" key="10">
    <source>
        <dbReference type="ARBA" id="ARBA00023027"/>
    </source>
</evidence>
<dbReference type="InterPro" id="IPR017953">
    <property type="entry name" value="Carbohydrate_kinase_pred_CS"/>
</dbReference>
<dbReference type="GO" id="GO:0052856">
    <property type="term" value="F:NAD(P)HX epimerase activity"/>
    <property type="evidence" value="ECO:0007669"/>
    <property type="project" value="UniProtKB-EC"/>
</dbReference>
<keyword evidence="10 17" id="KW-0520">NAD</keyword>
<dbReference type="OrthoDB" id="9806925at2"/>
<feature type="binding site" evidence="17">
    <location>
        <position position="347"/>
    </location>
    <ligand>
        <name>(6S)-NADPHX</name>
        <dbReference type="ChEBI" id="CHEBI:64076"/>
    </ligand>
</feature>
<reference evidence="21 22" key="1">
    <citation type="journal article" date="2009" name="Stand. Genomic Sci.">
        <title>Complete genome sequence of Acidimicrobium ferrooxidans type strain (ICP).</title>
        <authorList>
            <person name="Clum A."/>
            <person name="Nolan M."/>
            <person name="Lang E."/>
            <person name="Glavina Del Rio T."/>
            <person name="Tice H."/>
            <person name="Copeland A."/>
            <person name="Cheng J.F."/>
            <person name="Lucas S."/>
            <person name="Chen F."/>
            <person name="Bruce D."/>
            <person name="Goodwin L."/>
            <person name="Pitluck S."/>
            <person name="Ivanova N."/>
            <person name="Mavrommatis K."/>
            <person name="Mikhailova N."/>
            <person name="Pati A."/>
            <person name="Chen A."/>
            <person name="Palaniappan K."/>
            <person name="Goker M."/>
            <person name="Spring S."/>
            <person name="Land M."/>
            <person name="Hauser L."/>
            <person name="Chang Y.J."/>
            <person name="Jeffries C.C."/>
            <person name="Chain P."/>
            <person name="Bristow J."/>
            <person name="Eisen J.A."/>
            <person name="Markowitz V."/>
            <person name="Hugenholtz P."/>
            <person name="Kyrpides N.C."/>
            <person name="Klenk H.P."/>
            <person name="Lapidus A."/>
        </authorList>
    </citation>
    <scope>NUCLEOTIDE SEQUENCE [LARGE SCALE GENOMIC DNA]</scope>
    <source>
        <strain evidence="22">DSM 10331 / JCM 15462 / NBRC 103882 / ICP</strain>
    </source>
</reference>
<comment type="function">
    <text evidence="17">Catalyzes the dehydration of the S-form of NAD(P)HX at the expense of ADP, which is converted to AMP. Together with NAD(P)HX epimerase, which catalyzes the epimerization of the S- and R-forms, the enzyme allows the repair of both epimers of NAD(P)HX, a damaged form of NAD(P)H that is a result of enzymatic or heat-dependent hydration.</text>
</comment>
<evidence type="ECO:0000256" key="12">
    <source>
        <dbReference type="ARBA" id="ARBA00023239"/>
    </source>
</evidence>
<evidence type="ECO:0000256" key="7">
    <source>
        <dbReference type="ARBA" id="ARBA00022840"/>
    </source>
</evidence>
<evidence type="ECO:0000256" key="13">
    <source>
        <dbReference type="ARBA" id="ARBA00023268"/>
    </source>
</evidence>
<dbReference type="HOGENOM" id="CLU_024853_4_1_11"/>
<feature type="binding site" evidence="17">
    <location>
        <begin position="380"/>
        <end position="384"/>
    </location>
    <ligand>
        <name>AMP</name>
        <dbReference type="ChEBI" id="CHEBI:456215"/>
    </ligand>
</feature>
<dbReference type="Gene3D" id="3.40.1190.20">
    <property type="match status" value="1"/>
</dbReference>
<dbReference type="NCBIfam" id="TIGR00196">
    <property type="entry name" value="yjeF_cterm"/>
    <property type="match status" value="1"/>
</dbReference>
<dbReference type="InterPro" id="IPR029056">
    <property type="entry name" value="Ribokinase-like"/>
</dbReference>
<dbReference type="GO" id="GO:0046872">
    <property type="term" value="F:metal ion binding"/>
    <property type="evidence" value="ECO:0007669"/>
    <property type="project" value="UniProtKB-UniRule"/>
</dbReference>
<dbReference type="AlphaFoldDB" id="C7M310"/>
<feature type="domain" description="YjeF N-terminal" evidence="20">
    <location>
        <begin position="10"/>
        <end position="191"/>
    </location>
</feature>
<accession>C7M310</accession>
<evidence type="ECO:0000256" key="11">
    <source>
        <dbReference type="ARBA" id="ARBA00023235"/>
    </source>
</evidence>
<dbReference type="InterPro" id="IPR030677">
    <property type="entry name" value="Nnr"/>
</dbReference>
<organism evidence="21 22">
    <name type="scientific">Acidimicrobium ferrooxidans (strain DSM 10331 / JCM 15462 / NBRC 103882 / ICP)</name>
    <dbReference type="NCBI Taxonomy" id="525909"/>
    <lineage>
        <taxon>Bacteria</taxon>
        <taxon>Bacillati</taxon>
        <taxon>Actinomycetota</taxon>
        <taxon>Acidimicrobiia</taxon>
        <taxon>Acidimicrobiales</taxon>
        <taxon>Acidimicrobiaceae</taxon>
        <taxon>Acidimicrobium</taxon>
    </lineage>
</organism>
<dbReference type="GO" id="GO:0052855">
    <property type="term" value="F:ADP-dependent NAD(P)H-hydrate dehydratase activity"/>
    <property type="evidence" value="ECO:0007669"/>
    <property type="project" value="UniProtKB-UniRule"/>
</dbReference>
<comment type="cofactor">
    <cofactor evidence="17">
        <name>Mg(2+)</name>
        <dbReference type="ChEBI" id="CHEBI:18420"/>
    </cofactor>
</comment>
<feature type="domain" description="YjeF C-terminal" evidence="19">
    <location>
        <begin position="195"/>
        <end position="465"/>
    </location>
</feature>
<keyword evidence="6 17" id="KW-0547">Nucleotide-binding</keyword>